<organism evidence="14 15">
    <name type="scientific">Azospirillum brasilense</name>
    <dbReference type="NCBI Taxonomy" id="192"/>
    <lineage>
        <taxon>Bacteria</taxon>
        <taxon>Pseudomonadati</taxon>
        <taxon>Pseudomonadota</taxon>
        <taxon>Alphaproteobacteria</taxon>
        <taxon>Rhodospirillales</taxon>
        <taxon>Azospirillaceae</taxon>
        <taxon>Azospirillum</taxon>
    </lineage>
</organism>
<evidence type="ECO:0000256" key="10">
    <source>
        <dbReference type="ARBA" id="ARBA00030988"/>
    </source>
</evidence>
<keyword evidence="5" id="KW-0808">Transferase</keyword>
<evidence type="ECO:0000256" key="3">
    <source>
        <dbReference type="ARBA" id="ARBA00021035"/>
    </source>
</evidence>
<name>A0A560BMX7_AZOBR</name>
<dbReference type="RefSeq" id="WP_186466238.1">
    <property type="nucleotide sequence ID" value="NZ_VITH01000026.1"/>
</dbReference>
<dbReference type="GO" id="GO:0006271">
    <property type="term" value="P:DNA strand elongation involved in DNA replication"/>
    <property type="evidence" value="ECO:0007669"/>
    <property type="project" value="TreeGrafter"/>
</dbReference>
<dbReference type="Gene3D" id="3.10.150.10">
    <property type="entry name" value="DNA Polymerase III, subunit A, domain 2"/>
    <property type="match status" value="3"/>
</dbReference>
<dbReference type="InterPro" id="IPR001001">
    <property type="entry name" value="DNA_polIII_beta"/>
</dbReference>
<sequence>MHLTIDRADLLAALRRGGQLSGRNKSVPILDCVVLRAKDSGFTVASSDTTQWASLSVPATVATPGDAAVNGAMLTKAVSELPTGKVDISLDDGLLRISQGRTKLRFPALPASDYPAASPVKGPVMTITAGELRRVGDATTWAASTEEARMHLCVTCLRPADGSLQAWATDSHVMVRTGVAGEGDIPTRDVMLPVTAWAPLRALLDGASDDEPVEVTIGYSKPLSPSAQPSPNAAAFRIGAARFRTGLTAGAFPDNMGWLVTNALRGGISLEFERDALANALRRVRVAAEGKASSVRLDISTDGVAIVAGASGGVSAEDWAEASGSGDLSIGFGSKLLGSALGAMPAGRISARFTDLASPVVLWPVGTGPDEAALLALVMPQRV</sequence>
<reference evidence="14 15" key="1">
    <citation type="submission" date="2019-06" db="EMBL/GenBank/DDBJ databases">
        <title>Genomic Encyclopedia of Type Strains, Phase IV (KMG-V): Genome sequencing to study the core and pangenomes of soil and plant-associated prokaryotes.</title>
        <authorList>
            <person name="Whitman W."/>
        </authorList>
    </citation>
    <scope>NUCLEOTIDE SEQUENCE [LARGE SCALE GENOMIC DNA]</scope>
    <source>
        <strain evidence="14 15">BR 11650</strain>
    </source>
</reference>
<evidence type="ECO:0000256" key="7">
    <source>
        <dbReference type="ARBA" id="ARBA00022705"/>
    </source>
</evidence>
<dbReference type="GO" id="GO:0003677">
    <property type="term" value="F:DNA binding"/>
    <property type="evidence" value="ECO:0007669"/>
    <property type="project" value="UniProtKB-KW"/>
</dbReference>
<dbReference type="SUPFAM" id="SSF55979">
    <property type="entry name" value="DNA clamp"/>
    <property type="match status" value="2"/>
</dbReference>
<dbReference type="Proteomes" id="UP000318529">
    <property type="component" value="Unassembled WGS sequence"/>
</dbReference>
<evidence type="ECO:0000256" key="1">
    <source>
        <dbReference type="ARBA" id="ARBA00004496"/>
    </source>
</evidence>
<dbReference type="AlphaFoldDB" id="A0A560BMX7"/>
<evidence type="ECO:0000313" key="14">
    <source>
        <dbReference type="EMBL" id="TWA73975.1"/>
    </source>
</evidence>
<keyword evidence="9" id="KW-0238">DNA-binding</keyword>
<dbReference type="InterPro" id="IPR046938">
    <property type="entry name" value="DNA_clamp_sf"/>
</dbReference>
<dbReference type="PANTHER" id="PTHR30478:SF0">
    <property type="entry name" value="BETA SLIDING CLAMP"/>
    <property type="match status" value="1"/>
</dbReference>
<dbReference type="PANTHER" id="PTHR30478">
    <property type="entry name" value="DNA POLYMERASE III SUBUNIT BETA"/>
    <property type="match status" value="1"/>
</dbReference>
<dbReference type="Pfam" id="PF02768">
    <property type="entry name" value="DNA_pol3_beta_3"/>
    <property type="match status" value="1"/>
</dbReference>
<dbReference type="GO" id="GO:0009360">
    <property type="term" value="C:DNA polymerase III complex"/>
    <property type="evidence" value="ECO:0007669"/>
    <property type="project" value="InterPro"/>
</dbReference>
<dbReference type="InterPro" id="IPR022634">
    <property type="entry name" value="DNA_polIII_beta_N"/>
</dbReference>
<evidence type="ECO:0000256" key="6">
    <source>
        <dbReference type="ARBA" id="ARBA00022695"/>
    </source>
</evidence>
<comment type="similarity">
    <text evidence="2">Belongs to the beta sliding clamp family.</text>
</comment>
<evidence type="ECO:0000256" key="5">
    <source>
        <dbReference type="ARBA" id="ARBA00022679"/>
    </source>
</evidence>
<dbReference type="SMART" id="SM00480">
    <property type="entry name" value="POL3Bc"/>
    <property type="match status" value="1"/>
</dbReference>
<keyword evidence="6" id="KW-0548">Nucleotidyltransferase</keyword>
<evidence type="ECO:0000259" key="13">
    <source>
        <dbReference type="Pfam" id="PF02768"/>
    </source>
</evidence>
<evidence type="ECO:0000256" key="11">
    <source>
        <dbReference type="ARBA" id="ARBA00033276"/>
    </source>
</evidence>
<evidence type="ECO:0000256" key="8">
    <source>
        <dbReference type="ARBA" id="ARBA00022932"/>
    </source>
</evidence>
<keyword evidence="7" id="KW-0235">DNA replication</keyword>
<dbReference type="EMBL" id="VITH01000026">
    <property type="protein sequence ID" value="TWA73975.1"/>
    <property type="molecule type" value="Genomic_DNA"/>
</dbReference>
<dbReference type="InterPro" id="IPR022635">
    <property type="entry name" value="DNA_polIII_beta_C"/>
</dbReference>
<proteinExistence type="inferred from homology"/>
<comment type="subcellular location">
    <subcellularLocation>
        <location evidence="1">Cytoplasm</location>
    </subcellularLocation>
</comment>
<evidence type="ECO:0000256" key="4">
    <source>
        <dbReference type="ARBA" id="ARBA00022490"/>
    </source>
</evidence>
<protein>
    <recommendedName>
        <fullName evidence="3">Beta sliding clamp</fullName>
    </recommendedName>
    <alternativeName>
        <fullName evidence="11">Beta-clamp processivity factor</fullName>
    </alternativeName>
    <alternativeName>
        <fullName evidence="10">DNA polymerase III beta sliding clamp subunit</fullName>
    </alternativeName>
</protein>
<accession>A0A560BMX7</accession>
<dbReference type="GO" id="GO:0008408">
    <property type="term" value="F:3'-5' exonuclease activity"/>
    <property type="evidence" value="ECO:0007669"/>
    <property type="project" value="InterPro"/>
</dbReference>
<dbReference type="GO" id="GO:0005737">
    <property type="term" value="C:cytoplasm"/>
    <property type="evidence" value="ECO:0007669"/>
    <property type="project" value="UniProtKB-SubCell"/>
</dbReference>
<dbReference type="GO" id="GO:0003887">
    <property type="term" value="F:DNA-directed DNA polymerase activity"/>
    <property type="evidence" value="ECO:0007669"/>
    <property type="project" value="UniProtKB-KW"/>
</dbReference>
<evidence type="ECO:0000313" key="15">
    <source>
        <dbReference type="Proteomes" id="UP000318529"/>
    </source>
</evidence>
<feature type="domain" description="DNA polymerase III beta sliding clamp N-terminal" evidence="12">
    <location>
        <begin position="1"/>
        <end position="116"/>
    </location>
</feature>
<evidence type="ECO:0000256" key="2">
    <source>
        <dbReference type="ARBA" id="ARBA00010752"/>
    </source>
</evidence>
<feature type="domain" description="DNA polymerase III beta sliding clamp C-terminal" evidence="13">
    <location>
        <begin position="270"/>
        <end position="365"/>
    </location>
</feature>
<dbReference type="Pfam" id="PF00712">
    <property type="entry name" value="DNA_pol3_beta"/>
    <property type="match status" value="1"/>
</dbReference>
<keyword evidence="4" id="KW-0963">Cytoplasm</keyword>
<evidence type="ECO:0000259" key="12">
    <source>
        <dbReference type="Pfam" id="PF00712"/>
    </source>
</evidence>
<keyword evidence="8" id="KW-0239">DNA-directed DNA polymerase</keyword>
<gene>
    <name evidence="14" type="ORF">FBZ83_12642</name>
</gene>
<evidence type="ECO:0000256" key="9">
    <source>
        <dbReference type="ARBA" id="ARBA00023125"/>
    </source>
</evidence>
<comment type="caution">
    <text evidence="14">The sequence shown here is derived from an EMBL/GenBank/DDBJ whole genome shotgun (WGS) entry which is preliminary data.</text>
</comment>